<keyword evidence="3" id="KW-1185">Reference proteome</keyword>
<dbReference type="Proteomes" id="UP000618733">
    <property type="component" value="Unassembled WGS sequence"/>
</dbReference>
<proteinExistence type="predicted"/>
<evidence type="ECO:0000313" key="2">
    <source>
        <dbReference type="EMBL" id="MBK0420765.1"/>
    </source>
</evidence>
<evidence type="ECO:0000256" key="1">
    <source>
        <dbReference type="SAM" id="SignalP"/>
    </source>
</evidence>
<organism evidence="2 3">
    <name type="scientific">Leucobacter edaphi</name>
    <dbReference type="NCBI Taxonomy" id="2796472"/>
    <lineage>
        <taxon>Bacteria</taxon>
        <taxon>Bacillati</taxon>
        <taxon>Actinomycetota</taxon>
        <taxon>Actinomycetes</taxon>
        <taxon>Micrococcales</taxon>
        <taxon>Microbacteriaceae</taxon>
        <taxon>Leucobacter</taxon>
    </lineage>
</organism>
<dbReference type="RefSeq" id="WP_200130985.1">
    <property type="nucleotide sequence ID" value="NZ_JAEHOI010000002.1"/>
</dbReference>
<evidence type="ECO:0000313" key="3">
    <source>
        <dbReference type="Proteomes" id="UP000618733"/>
    </source>
</evidence>
<gene>
    <name evidence="2" type="ORF">JD292_01540</name>
</gene>
<reference evidence="2" key="1">
    <citation type="submission" date="2020-12" db="EMBL/GenBank/DDBJ databases">
        <title>Leucobacter sp. CAS2, isolated from Chromium sludge.</title>
        <authorList>
            <person name="Xu Z."/>
        </authorList>
    </citation>
    <scope>NUCLEOTIDE SEQUENCE</scope>
    <source>
        <strain evidence="2">CSA2</strain>
    </source>
</reference>
<dbReference type="EMBL" id="JAEHOI010000002">
    <property type="protein sequence ID" value="MBK0420765.1"/>
    <property type="molecule type" value="Genomic_DNA"/>
</dbReference>
<feature type="signal peptide" evidence="1">
    <location>
        <begin position="1"/>
        <end position="26"/>
    </location>
</feature>
<evidence type="ECO:0008006" key="4">
    <source>
        <dbReference type="Google" id="ProtNLM"/>
    </source>
</evidence>
<sequence>MMIVRRRAIAALLSAGALCGLLTGCASEEQKAAQVAQQQEQLDGYIAKAEGWGEEILAQIPKSEVEDAGPAASGTRAANMNYEEWPKYYIWDTIVRLKPTGARTPTEAADELDPWLKDQGWKRHEEREDTPNQESFTRYYSRAQYTLMVEAYTQAPPRAQNIFFTIVTPPTSPAK</sequence>
<comment type="caution">
    <text evidence="2">The sequence shown here is derived from an EMBL/GenBank/DDBJ whole genome shotgun (WGS) entry which is preliminary data.</text>
</comment>
<dbReference type="AlphaFoldDB" id="A0A934Q9Q9"/>
<name>A0A934Q9Q9_9MICO</name>
<dbReference type="PROSITE" id="PS51257">
    <property type="entry name" value="PROKAR_LIPOPROTEIN"/>
    <property type="match status" value="1"/>
</dbReference>
<accession>A0A934Q9Q9</accession>
<feature type="chain" id="PRO_5037403891" description="Lipoprotein" evidence="1">
    <location>
        <begin position="27"/>
        <end position="175"/>
    </location>
</feature>
<keyword evidence="1" id="KW-0732">Signal</keyword>
<protein>
    <recommendedName>
        <fullName evidence="4">Lipoprotein</fullName>
    </recommendedName>
</protein>